<evidence type="ECO:0000313" key="1">
    <source>
        <dbReference type="EMBL" id="QFZ19570.1"/>
    </source>
</evidence>
<dbReference type="KEGG" id="ssyi:EKG83_20925"/>
<proteinExistence type="predicted"/>
<dbReference type="Proteomes" id="UP000325787">
    <property type="component" value="Chromosome"/>
</dbReference>
<protein>
    <submittedName>
        <fullName evidence="1">Tetratricopeptide repeat protein</fullName>
    </submittedName>
</protein>
<dbReference type="EMBL" id="CP034550">
    <property type="protein sequence ID" value="QFZ19570.1"/>
    <property type="molecule type" value="Genomic_DNA"/>
</dbReference>
<keyword evidence="2" id="KW-1185">Reference proteome</keyword>
<dbReference type="RefSeq" id="WP_194283044.1">
    <property type="nucleotide sequence ID" value="NZ_CP034550.1"/>
</dbReference>
<dbReference type="SUPFAM" id="SSF48452">
    <property type="entry name" value="TPR-like"/>
    <property type="match status" value="1"/>
</dbReference>
<evidence type="ECO:0000313" key="2">
    <source>
        <dbReference type="Proteomes" id="UP000325787"/>
    </source>
</evidence>
<reference evidence="2" key="1">
    <citation type="journal article" date="2021" name="Curr. Microbiol.">
        <title>Complete genome of nocamycin-producing strain Saccharothrix syringae NRRL B-16468 reveals the biosynthetic potential for secondary metabolites.</title>
        <authorList>
            <person name="Mo X."/>
            <person name="Yang S."/>
        </authorList>
    </citation>
    <scope>NUCLEOTIDE SEQUENCE [LARGE SCALE GENOMIC DNA]</scope>
    <source>
        <strain evidence="2">ATCC 51364 / DSM 43886 / JCM 6844 / KCTC 9398 / NBRC 14523 / NRRL B-16468 / INA 2240</strain>
    </source>
</reference>
<name>A0A5Q0H1C5_SACSY</name>
<sequence>MKLRDVAADLECIRWSWEVTREEASFERTGSARRPAVTPRIEQSADCAPMFENPAAFRHANLFYAERGHYGLARWMGIHELAVWRARADNEPVLQERTLVGYRDALGSLARIDRATGCLHEVADCLDELLELLIRHGRAVDARSAWTLRELGAVMLEAGRPEAALDHLVRADACYGQLGKAIPDVRQHAVCLVLLGLAYRSLGRRAQADKSFNRALAALLPIVPESAAAVRGLVDVIPVPGELPAVDGLALAEFGLPAWPLPDLVPAGTV</sequence>
<dbReference type="Gene3D" id="1.25.40.10">
    <property type="entry name" value="Tetratricopeptide repeat domain"/>
    <property type="match status" value="1"/>
</dbReference>
<dbReference type="AlphaFoldDB" id="A0A5Q0H1C5"/>
<gene>
    <name evidence="1" type="ORF">EKG83_20925</name>
</gene>
<dbReference type="InterPro" id="IPR011990">
    <property type="entry name" value="TPR-like_helical_dom_sf"/>
</dbReference>
<accession>A0A5Q0H1C5</accession>
<organism evidence="1 2">
    <name type="scientific">Saccharothrix syringae</name>
    <name type="common">Nocardiopsis syringae</name>
    <dbReference type="NCBI Taxonomy" id="103733"/>
    <lineage>
        <taxon>Bacteria</taxon>
        <taxon>Bacillati</taxon>
        <taxon>Actinomycetota</taxon>
        <taxon>Actinomycetes</taxon>
        <taxon>Pseudonocardiales</taxon>
        <taxon>Pseudonocardiaceae</taxon>
        <taxon>Saccharothrix</taxon>
    </lineage>
</organism>